<evidence type="ECO:0000313" key="2">
    <source>
        <dbReference type="EMBL" id="WLS00175.1"/>
    </source>
</evidence>
<accession>A0AA50HAP1</accession>
<gene>
    <name evidence="2" type="ORF">Q9313_19075</name>
</gene>
<dbReference type="EMBL" id="CP132303">
    <property type="protein sequence ID" value="WLS00175.1"/>
    <property type="molecule type" value="Genomic_DNA"/>
</dbReference>
<sequence>MKKTQRSFAVEYKGRRKPDPKSNSIWGGIDLKSVARDVEEEAVPYAPGNQSDDRSAGDVLASKAEAVEPFLTEPVRQHTTGATNEETTMADESETTTTVDAPTVVGTPTPAKKQRRPRAKKVAAEVASVGTASETAVVSNDTAGKQKRGRKAKPVEAVVPAKPKPVKRTPKPVKKTPAVSKATDDISDLLQLEEENQKLRKLLAEKLRTENADLRKRLKLD</sequence>
<feature type="compositionally biased region" description="Basic residues" evidence="1">
    <location>
        <begin position="164"/>
        <end position="174"/>
    </location>
</feature>
<evidence type="ECO:0000256" key="1">
    <source>
        <dbReference type="SAM" id="MobiDB-lite"/>
    </source>
</evidence>
<reference evidence="2 3" key="1">
    <citation type="submission" date="2023-08" db="EMBL/GenBank/DDBJ databases">
        <title>Pathogen: clinical or host-associated sample.</title>
        <authorList>
            <person name="Hergert J."/>
            <person name="Casey R."/>
            <person name="Wagner J."/>
            <person name="Young E.L."/>
            <person name="Oakeson K.F."/>
        </authorList>
    </citation>
    <scope>NUCLEOTIDE SEQUENCE [LARGE SCALE GENOMIC DNA]</scope>
    <source>
        <strain evidence="2 3">1760953</strain>
        <plasmid evidence="2 3">unnamed1</plasmid>
    </source>
</reference>
<name>A0AA50HAP1_9HYPH</name>
<dbReference type="RefSeq" id="WP_306039679.1">
    <property type="nucleotide sequence ID" value="NZ_CP132303.1"/>
</dbReference>
<dbReference type="Proteomes" id="UP001234585">
    <property type="component" value="Plasmid unnamed1"/>
</dbReference>
<dbReference type="AlphaFoldDB" id="A0AA50HAP1"/>
<feature type="compositionally biased region" description="Basic residues" evidence="1">
    <location>
        <begin position="112"/>
        <end position="121"/>
    </location>
</feature>
<keyword evidence="3" id="KW-1185">Reference proteome</keyword>
<proteinExistence type="predicted"/>
<keyword evidence="2" id="KW-0614">Plasmid</keyword>
<feature type="region of interest" description="Disordered" evidence="1">
    <location>
        <begin position="1"/>
        <end position="28"/>
    </location>
</feature>
<feature type="region of interest" description="Disordered" evidence="1">
    <location>
        <begin position="40"/>
        <end position="182"/>
    </location>
</feature>
<organism evidence="2 3">
    <name type="scientific">Shinella sumterensis</name>
    <dbReference type="NCBI Taxonomy" id="1967501"/>
    <lineage>
        <taxon>Bacteria</taxon>
        <taxon>Pseudomonadati</taxon>
        <taxon>Pseudomonadota</taxon>
        <taxon>Alphaproteobacteria</taxon>
        <taxon>Hyphomicrobiales</taxon>
        <taxon>Rhizobiaceae</taxon>
        <taxon>Shinella</taxon>
    </lineage>
</organism>
<protein>
    <submittedName>
        <fullName evidence="2">Transcriptional regulator</fullName>
    </submittedName>
</protein>
<feature type="compositionally biased region" description="Polar residues" evidence="1">
    <location>
        <begin position="130"/>
        <end position="143"/>
    </location>
</feature>
<geneLocation type="plasmid" evidence="2 3">
    <name>unnamed1</name>
</geneLocation>
<evidence type="ECO:0000313" key="3">
    <source>
        <dbReference type="Proteomes" id="UP001234585"/>
    </source>
</evidence>